<dbReference type="PANTHER" id="PTHR10773:SF19">
    <property type="match status" value="1"/>
</dbReference>
<dbReference type="Pfam" id="PF25273">
    <property type="entry name" value="DUF7869"/>
    <property type="match status" value="1"/>
</dbReference>
<dbReference type="AlphaFoldDB" id="A0AAN7QBS7"/>
<feature type="domain" description="DUF7869" evidence="1">
    <location>
        <begin position="191"/>
        <end position="318"/>
    </location>
</feature>
<gene>
    <name evidence="2" type="ORF">RN001_003556</name>
</gene>
<name>A0AAN7QBS7_9COLE</name>
<comment type="caution">
    <text evidence="2">The sequence shown here is derived from an EMBL/GenBank/DDBJ whole genome shotgun (WGS) entry which is preliminary data.</text>
</comment>
<organism evidence="2 3">
    <name type="scientific">Aquatica leii</name>
    <dbReference type="NCBI Taxonomy" id="1421715"/>
    <lineage>
        <taxon>Eukaryota</taxon>
        <taxon>Metazoa</taxon>
        <taxon>Ecdysozoa</taxon>
        <taxon>Arthropoda</taxon>
        <taxon>Hexapoda</taxon>
        <taxon>Insecta</taxon>
        <taxon>Pterygota</taxon>
        <taxon>Neoptera</taxon>
        <taxon>Endopterygota</taxon>
        <taxon>Coleoptera</taxon>
        <taxon>Polyphaga</taxon>
        <taxon>Elateriformia</taxon>
        <taxon>Elateroidea</taxon>
        <taxon>Lampyridae</taxon>
        <taxon>Luciolinae</taxon>
        <taxon>Aquatica</taxon>
    </lineage>
</organism>
<dbReference type="InterPro" id="IPR057191">
    <property type="entry name" value="DUF7869"/>
</dbReference>
<keyword evidence="3" id="KW-1185">Reference proteome</keyword>
<evidence type="ECO:0000313" key="3">
    <source>
        <dbReference type="Proteomes" id="UP001353858"/>
    </source>
</evidence>
<sequence length="429" mass="50556">MFYLGRQRFIVCKTMFLNTLGVKDWVIKNWAKSDIETSKKVISVGSKQTQDLRIKSLHEFFDSLPKLESHYCRVSTSKLYLEPVWMSKSQLFQLYKTEFCRNRDKNPLSIATFLKEFDNKRLSLYRPKKDLCDICVAFDGRKEKSKDKESINEVFTMDLQSVLLCPKSNVSSLYYKTKLIVHNFTIFDIKRQQGYCYLWNESEGGLTSNEFTTIIIHFLESHLDVYPVQDKEIIIYSDGCGYQNRNATLSNALFNCAMQKNVTIIQKYLHKGHTQMEVDSVHSVIERQIRTKKINVPADYVQICKTACQKTPYKVEYLQHNFFKKCDEIKHFNSIRPGKTCGSPVVNDLKALKYSSNNGVFYKLRHVHYWQLLPMRLNVSKVIPINFKNLPQLHKNRLKIKTEKFKHLQELKKTIELDYHDFYDKLPHD</sequence>
<dbReference type="Proteomes" id="UP001353858">
    <property type="component" value="Unassembled WGS sequence"/>
</dbReference>
<protein>
    <recommendedName>
        <fullName evidence="1">DUF7869 domain-containing protein</fullName>
    </recommendedName>
</protein>
<dbReference type="EMBL" id="JARPUR010000001">
    <property type="protein sequence ID" value="KAK4887285.1"/>
    <property type="molecule type" value="Genomic_DNA"/>
</dbReference>
<proteinExistence type="predicted"/>
<reference evidence="3" key="1">
    <citation type="submission" date="2023-01" db="EMBL/GenBank/DDBJ databases">
        <title>Key to firefly adult light organ development and bioluminescence: homeobox transcription factors regulate luciferase expression and transportation to peroxisome.</title>
        <authorList>
            <person name="Fu X."/>
        </authorList>
    </citation>
    <scope>NUCLEOTIDE SEQUENCE [LARGE SCALE GENOMIC DNA]</scope>
</reference>
<evidence type="ECO:0000259" key="1">
    <source>
        <dbReference type="Pfam" id="PF25273"/>
    </source>
</evidence>
<accession>A0AAN7QBS7</accession>
<dbReference type="PANTHER" id="PTHR10773">
    <property type="entry name" value="DNA-DIRECTED RNA POLYMERASES I, II, AND III SUBUNIT RPABC2"/>
    <property type="match status" value="1"/>
</dbReference>
<evidence type="ECO:0000313" key="2">
    <source>
        <dbReference type="EMBL" id="KAK4887285.1"/>
    </source>
</evidence>